<dbReference type="Gene3D" id="2.60.40.720">
    <property type="match status" value="1"/>
</dbReference>
<dbReference type="Pfam" id="PF00853">
    <property type="entry name" value="Runt"/>
    <property type="match status" value="1"/>
</dbReference>
<dbReference type="PANTHER" id="PTHR11950:SF49">
    <property type="entry name" value="PROTEIN LOZENGE"/>
    <property type="match status" value="1"/>
</dbReference>
<keyword evidence="2" id="KW-0805">Transcription regulation</keyword>
<dbReference type="InterPro" id="IPR008967">
    <property type="entry name" value="p53-like_TF_DNA-bd_sf"/>
</dbReference>
<dbReference type="PROSITE" id="PS51062">
    <property type="entry name" value="RUNT"/>
    <property type="match status" value="1"/>
</dbReference>
<dbReference type="InterPro" id="IPR012346">
    <property type="entry name" value="p53/RUNT-type_TF_DNA-bd_sf"/>
</dbReference>
<feature type="compositionally biased region" description="Basic and acidic residues" evidence="5">
    <location>
        <begin position="394"/>
        <end position="412"/>
    </location>
</feature>
<protein>
    <recommendedName>
        <fullName evidence="6">Runt domain-containing protein</fullName>
    </recommendedName>
</protein>
<dbReference type="InterPro" id="IPR013524">
    <property type="entry name" value="Runt_dom"/>
</dbReference>
<dbReference type="PANTHER" id="PTHR11950">
    <property type="entry name" value="RUNT RELATED"/>
    <property type="match status" value="1"/>
</dbReference>
<evidence type="ECO:0000256" key="3">
    <source>
        <dbReference type="ARBA" id="ARBA00023163"/>
    </source>
</evidence>
<evidence type="ECO:0000256" key="1">
    <source>
        <dbReference type="ARBA" id="ARBA00004123"/>
    </source>
</evidence>
<organism evidence="7 8">
    <name type="scientific">Daphnia magna</name>
    <dbReference type="NCBI Taxonomy" id="35525"/>
    <lineage>
        <taxon>Eukaryota</taxon>
        <taxon>Metazoa</taxon>
        <taxon>Ecdysozoa</taxon>
        <taxon>Arthropoda</taxon>
        <taxon>Crustacea</taxon>
        <taxon>Branchiopoda</taxon>
        <taxon>Diplostraca</taxon>
        <taxon>Cladocera</taxon>
        <taxon>Anomopoda</taxon>
        <taxon>Daphniidae</taxon>
        <taxon>Daphnia</taxon>
    </lineage>
</organism>
<feature type="domain" description="Runt" evidence="6">
    <location>
        <begin position="30"/>
        <end position="158"/>
    </location>
</feature>
<keyword evidence="4" id="KW-0539">Nucleus</keyword>
<evidence type="ECO:0000256" key="5">
    <source>
        <dbReference type="SAM" id="MobiDB-lite"/>
    </source>
</evidence>
<dbReference type="EMBL" id="JAOYFB010000001">
    <property type="protein sequence ID" value="KAK4005458.1"/>
    <property type="molecule type" value="Genomic_DNA"/>
</dbReference>
<evidence type="ECO:0000256" key="4">
    <source>
        <dbReference type="ARBA" id="ARBA00023242"/>
    </source>
</evidence>
<dbReference type="SUPFAM" id="SSF49417">
    <property type="entry name" value="p53-like transcription factors"/>
    <property type="match status" value="1"/>
</dbReference>
<proteinExistence type="predicted"/>
<keyword evidence="8" id="KW-1185">Reference proteome</keyword>
<evidence type="ECO:0000313" key="7">
    <source>
        <dbReference type="EMBL" id="KAK4005458.1"/>
    </source>
</evidence>
<dbReference type="Proteomes" id="UP001234178">
    <property type="component" value="Unassembled WGS sequence"/>
</dbReference>
<evidence type="ECO:0000256" key="2">
    <source>
        <dbReference type="ARBA" id="ARBA00023015"/>
    </source>
</evidence>
<feature type="region of interest" description="Disordered" evidence="5">
    <location>
        <begin position="350"/>
        <end position="412"/>
    </location>
</feature>
<accession>A0ABQ9YXS5</accession>
<name>A0ABQ9YXS5_9CRUS</name>
<dbReference type="InterPro" id="IPR000040">
    <property type="entry name" value="AML1_Runt"/>
</dbReference>
<feature type="compositionally biased region" description="Low complexity" evidence="5">
    <location>
        <begin position="13"/>
        <end position="28"/>
    </location>
</feature>
<evidence type="ECO:0000259" key="6">
    <source>
        <dbReference type="PROSITE" id="PS51062"/>
    </source>
</evidence>
<comment type="subcellular location">
    <subcellularLocation>
        <location evidence="1">Nucleus</location>
    </subcellularLocation>
</comment>
<gene>
    <name evidence="7" type="ORF">OUZ56_007170</name>
</gene>
<reference evidence="7 8" key="1">
    <citation type="journal article" date="2023" name="Nucleic Acids Res.">
        <title>The hologenome of Daphnia magna reveals possible DNA methylation and microbiome-mediated evolution of the host genome.</title>
        <authorList>
            <person name="Chaturvedi A."/>
            <person name="Li X."/>
            <person name="Dhandapani V."/>
            <person name="Marshall H."/>
            <person name="Kissane S."/>
            <person name="Cuenca-Cambronero M."/>
            <person name="Asole G."/>
            <person name="Calvet F."/>
            <person name="Ruiz-Romero M."/>
            <person name="Marangio P."/>
            <person name="Guigo R."/>
            <person name="Rago D."/>
            <person name="Mirbahai L."/>
            <person name="Eastwood N."/>
            <person name="Colbourne J.K."/>
            <person name="Zhou J."/>
            <person name="Mallon E."/>
            <person name="Orsini L."/>
        </authorList>
    </citation>
    <scope>NUCLEOTIDE SEQUENCE [LARGE SCALE GENOMIC DNA]</scope>
    <source>
        <strain evidence="7">LRV0_1</strain>
    </source>
</reference>
<keyword evidence="3" id="KW-0804">Transcription</keyword>
<dbReference type="PRINTS" id="PR00967">
    <property type="entry name" value="ONCOGENEAML1"/>
</dbReference>
<evidence type="ECO:0000313" key="8">
    <source>
        <dbReference type="Proteomes" id="UP001234178"/>
    </source>
</evidence>
<comment type="caution">
    <text evidence="7">The sequence shown here is derived from an EMBL/GenBank/DDBJ whole genome shotgun (WGS) entry which is preliminary data.</text>
</comment>
<sequence length="412" mass="43829">MTSLTSVSGANRPASSSSAACGPSSAIPSSQSMSLPGIGGELVRTGSPCVLCSSLPTHWRSNKTLPAAFRVVCLGSIDDGTLVTVRAGNDENWCAELRNGTAVMKNHVAKFNDLRFIGRSGRGKSFTLTITVNSSPPQVATYTKAIKVTVDGPREPRSKTPGHSPFIPLSLASRFIGNTFDSLNLKISQPGGCRGFGPPIDFNLSSSAWGAYRALGQTNLPMNWGSLTSVNVNPLLHPSVWDSLSSHRPVGPGHGESSVGGANGLRANEMNRRAISLESKAVSADGTQRNVCTDTTATATVSSSVSSIPPSIVSNLPHHNAQFLLANPWLHTSLLYSQLYSQRVHPQSQSVLSVDPDSDQADHPDHVVTCKFPHRSPPATPKSNISSPASSTTKDTREKEVDNKRSEVWRPY</sequence>
<feature type="region of interest" description="Disordered" evidence="5">
    <location>
        <begin position="1"/>
        <end position="28"/>
    </location>
</feature>
<feature type="compositionally biased region" description="Polar residues" evidence="5">
    <location>
        <begin position="381"/>
        <end position="393"/>
    </location>
</feature>